<dbReference type="GO" id="GO:0046872">
    <property type="term" value="F:metal ion binding"/>
    <property type="evidence" value="ECO:0007669"/>
    <property type="project" value="UniProtKB-KW"/>
</dbReference>
<dbReference type="NCBIfam" id="TIGR00718">
    <property type="entry name" value="sda_alpha"/>
    <property type="match status" value="1"/>
</dbReference>
<feature type="compositionally biased region" description="Polar residues" evidence="12">
    <location>
        <begin position="275"/>
        <end position="293"/>
    </location>
</feature>
<dbReference type="GO" id="GO:0003941">
    <property type="term" value="F:L-serine ammonia-lyase activity"/>
    <property type="evidence" value="ECO:0007669"/>
    <property type="project" value="UniProtKB-UniRule"/>
</dbReference>
<evidence type="ECO:0000256" key="11">
    <source>
        <dbReference type="RuleBase" id="RU366059"/>
    </source>
</evidence>
<dbReference type="InterPro" id="IPR004642">
    <property type="entry name" value="Ser_deHydtase_asu"/>
</dbReference>
<dbReference type="InterPro" id="IPR005130">
    <property type="entry name" value="Ser_deHydtase-like_asu"/>
</dbReference>
<dbReference type="Pfam" id="PF03313">
    <property type="entry name" value="SDH_alpha"/>
    <property type="match status" value="1"/>
</dbReference>
<keyword evidence="15" id="KW-1185">Reference proteome</keyword>
<keyword evidence="5 11" id="KW-0004">4Fe-4S</keyword>
<keyword evidence="9 11" id="KW-0456">Lyase</keyword>
<feature type="region of interest" description="Disordered" evidence="12">
    <location>
        <begin position="273"/>
        <end position="293"/>
    </location>
</feature>
<evidence type="ECO:0000256" key="10">
    <source>
        <dbReference type="ARBA" id="ARBA00049406"/>
    </source>
</evidence>
<dbReference type="PANTHER" id="PTHR30182">
    <property type="entry name" value="L-SERINE DEHYDRATASE"/>
    <property type="match status" value="1"/>
</dbReference>
<organism evidence="14 15">
    <name type="scientific">Ruficoccus amylovorans</name>
    <dbReference type="NCBI Taxonomy" id="1804625"/>
    <lineage>
        <taxon>Bacteria</taxon>
        <taxon>Pseudomonadati</taxon>
        <taxon>Verrucomicrobiota</taxon>
        <taxon>Opitutia</taxon>
        <taxon>Puniceicoccales</taxon>
        <taxon>Cerasicoccaceae</taxon>
        <taxon>Ruficoccus</taxon>
    </lineage>
</organism>
<dbReference type="AlphaFoldDB" id="A0A842HHR0"/>
<keyword evidence="8 11" id="KW-0411">Iron-sulfur</keyword>
<dbReference type="InterPro" id="IPR051318">
    <property type="entry name" value="Fe-S_L-Ser"/>
</dbReference>
<evidence type="ECO:0000256" key="8">
    <source>
        <dbReference type="ARBA" id="ARBA00023014"/>
    </source>
</evidence>
<evidence type="ECO:0000256" key="7">
    <source>
        <dbReference type="ARBA" id="ARBA00023004"/>
    </source>
</evidence>
<evidence type="ECO:0000256" key="2">
    <source>
        <dbReference type="ARBA" id="ARBA00004742"/>
    </source>
</evidence>
<keyword evidence="6 11" id="KW-0479">Metal-binding</keyword>
<feature type="domain" description="Serine dehydratase-like alpha subunit" evidence="13">
    <location>
        <begin position="23"/>
        <end position="282"/>
    </location>
</feature>
<dbReference type="EC" id="4.3.1.17" evidence="11"/>
<evidence type="ECO:0000256" key="9">
    <source>
        <dbReference type="ARBA" id="ARBA00023239"/>
    </source>
</evidence>
<keyword evidence="7 11" id="KW-0408">Iron</keyword>
<evidence type="ECO:0000256" key="1">
    <source>
        <dbReference type="ARBA" id="ARBA00001966"/>
    </source>
</evidence>
<accession>A0A842HHR0</accession>
<evidence type="ECO:0000259" key="13">
    <source>
        <dbReference type="Pfam" id="PF03313"/>
    </source>
</evidence>
<dbReference type="Proteomes" id="UP000546464">
    <property type="component" value="Unassembled WGS sequence"/>
</dbReference>
<name>A0A842HHR0_9BACT</name>
<comment type="pathway">
    <text evidence="2">Carbohydrate biosynthesis; gluconeogenesis.</text>
</comment>
<dbReference type="PANTHER" id="PTHR30182:SF1">
    <property type="entry name" value="L-SERINE DEHYDRATASE 1"/>
    <property type="match status" value="1"/>
</dbReference>
<evidence type="ECO:0000313" key="15">
    <source>
        <dbReference type="Proteomes" id="UP000546464"/>
    </source>
</evidence>
<evidence type="ECO:0000256" key="12">
    <source>
        <dbReference type="SAM" id="MobiDB-lite"/>
    </source>
</evidence>
<sequence length="293" mass="30650">MDTDSSSYDFNTAAELLILCEKEALSIAEVVLRRESFESGSSRDELVKTMRERYRKMKDSIRRGIQIDKLSASRLSGGDAARLMAYAESDAPLGGADFARTMAYGFAVLESNAQFGRIVATPTAGSAGVVPACLLHLEDQGLDEDTAVSALFTAAGIGLVIANNACFSGARGGCQAEIGSASCMAAAAIVEARGGTPRTAQSAASFALMNTLGLVCDPIGGYVEVPCVSRNGMFAVHSIQAAVMALAGCRCLVPLDDVVIAMRDIGRRMPRALKETSQGGLATTPTGQSYMPK</sequence>
<comment type="catalytic activity">
    <reaction evidence="10 11">
        <text>L-serine = pyruvate + NH4(+)</text>
        <dbReference type="Rhea" id="RHEA:19169"/>
        <dbReference type="ChEBI" id="CHEBI:15361"/>
        <dbReference type="ChEBI" id="CHEBI:28938"/>
        <dbReference type="ChEBI" id="CHEBI:33384"/>
        <dbReference type="EC" id="4.3.1.17"/>
    </reaction>
</comment>
<comment type="caution">
    <text evidence="14">The sequence shown here is derived from an EMBL/GenBank/DDBJ whole genome shotgun (WGS) entry which is preliminary data.</text>
</comment>
<evidence type="ECO:0000256" key="5">
    <source>
        <dbReference type="ARBA" id="ARBA00022485"/>
    </source>
</evidence>
<evidence type="ECO:0000313" key="14">
    <source>
        <dbReference type="EMBL" id="MBC2595710.1"/>
    </source>
</evidence>
<comment type="similarity">
    <text evidence="3 11">Belongs to the iron-sulfur dependent L-serine dehydratase family.</text>
</comment>
<dbReference type="RefSeq" id="WP_185676647.1">
    <property type="nucleotide sequence ID" value="NZ_JACHVB010000052.1"/>
</dbReference>
<proteinExistence type="inferred from homology"/>
<dbReference type="EMBL" id="JACHVB010000052">
    <property type="protein sequence ID" value="MBC2595710.1"/>
    <property type="molecule type" value="Genomic_DNA"/>
</dbReference>
<evidence type="ECO:0000256" key="6">
    <source>
        <dbReference type="ARBA" id="ARBA00022723"/>
    </source>
</evidence>
<protein>
    <recommendedName>
        <fullName evidence="11">L-serine dehydratase</fullName>
        <ecNumber evidence="11">4.3.1.17</ecNumber>
    </recommendedName>
</protein>
<gene>
    <name evidence="14" type="primary">sdaAA</name>
    <name evidence="14" type="ORF">H5P28_15695</name>
</gene>
<dbReference type="GO" id="GO:0006094">
    <property type="term" value="P:gluconeogenesis"/>
    <property type="evidence" value="ECO:0007669"/>
    <property type="project" value="UniProtKB-KW"/>
</dbReference>
<comment type="cofactor">
    <cofactor evidence="1 11">
        <name>[4Fe-4S] cluster</name>
        <dbReference type="ChEBI" id="CHEBI:49883"/>
    </cofactor>
</comment>
<keyword evidence="4 11" id="KW-0312">Gluconeogenesis</keyword>
<evidence type="ECO:0000256" key="4">
    <source>
        <dbReference type="ARBA" id="ARBA00022432"/>
    </source>
</evidence>
<evidence type="ECO:0000256" key="3">
    <source>
        <dbReference type="ARBA" id="ARBA00008636"/>
    </source>
</evidence>
<reference evidence="14 15" key="1">
    <citation type="submission" date="2020-07" db="EMBL/GenBank/DDBJ databases">
        <authorList>
            <person name="Feng X."/>
        </authorList>
    </citation>
    <scope>NUCLEOTIDE SEQUENCE [LARGE SCALE GENOMIC DNA]</scope>
    <source>
        <strain evidence="14 15">JCM31066</strain>
    </source>
</reference>
<dbReference type="GO" id="GO:0051539">
    <property type="term" value="F:4 iron, 4 sulfur cluster binding"/>
    <property type="evidence" value="ECO:0007669"/>
    <property type="project" value="UniProtKB-UniRule"/>
</dbReference>